<dbReference type="SMART" id="SM00240">
    <property type="entry name" value="FHA"/>
    <property type="match status" value="1"/>
</dbReference>
<reference evidence="23" key="2">
    <citation type="submission" date="2017-11" db="EMBL/GenBank/DDBJ databases">
        <title>Coralsnake Venomics: Analyses of Venom Gland Transcriptomes and Proteomes of Six Brazilian Taxa.</title>
        <authorList>
            <person name="Aird S.D."/>
            <person name="Jorge da Silva N."/>
            <person name="Qiu L."/>
            <person name="Villar-Briones A."/>
            <person name="Aparecida-Saddi V."/>
            <person name="Campos-Telles M.P."/>
            <person name="Grau M."/>
            <person name="Mikheyev A.S."/>
        </authorList>
    </citation>
    <scope>NUCLEOTIDE SEQUENCE</scope>
    <source>
        <tissue evidence="23">Venom_gland</tissue>
    </source>
</reference>
<evidence type="ECO:0000256" key="1">
    <source>
        <dbReference type="ARBA" id="ARBA00004300"/>
    </source>
</evidence>
<dbReference type="AlphaFoldDB" id="A0A2D4LF41"/>
<comment type="subunit">
    <text evidence="17">Homodimer. Interacts with myosin. Interacts with SIKE1 and both associate with the STRIPAK core complex composed of PP2A catalytic and scaffolding subunits, the striatins (PP2A regulatory subunits), the striatin-associated proteins MOB4, STRIP1 and STRIP2, PDCD10 and members of the STE20 kinases, such as STK24 and STK26. Interacts (via FHA domain) with STK3 (when phosphorylated); the interaction associates STK3 with the STRIPAK complex.</text>
</comment>
<evidence type="ECO:0000256" key="4">
    <source>
        <dbReference type="ARBA" id="ARBA00022490"/>
    </source>
</evidence>
<evidence type="ECO:0000256" key="3">
    <source>
        <dbReference type="ARBA" id="ARBA00022475"/>
    </source>
</evidence>
<dbReference type="CDD" id="cd21911">
    <property type="entry name" value="CC1_SLMAP"/>
    <property type="match status" value="1"/>
</dbReference>
<organism evidence="23">
    <name type="scientific">Micrurus spixii</name>
    <name type="common">Amazon coral snake</name>
    <dbReference type="NCBI Taxonomy" id="129469"/>
    <lineage>
        <taxon>Eukaryota</taxon>
        <taxon>Metazoa</taxon>
        <taxon>Chordata</taxon>
        <taxon>Craniata</taxon>
        <taxon>Vertebrata</taxon>
        <taxon>Euteleostomi</taxon>
        <taxon>Lepidosauria</taxon>
        <taxon>Squamata</taxon>
        <taxon>Bifurcata</taxon>
        <taxon>Unidentata</taxon>
        <taxon>Episquamata</taxon>
        <taxon>Toxicofera</taxon>
        <taxon>Serpentes</taxon>
        <taxon>Colubroidea</taxon>
        <taxon>Elapidae</taxon>
        <taxon>Elapinae</taxon>
        <taxon>Micrurus</taxon>
    </lineage>
</organism>
<evidence type="ECO:0000256" key="5">
    <source>
        <dbReference type="ARBA" id="ARBA00022553"/>
    </source>
</evidence>
<dbReference type="PANTHER" id="PTHR15715">
    <property type="entry name" value="CENTROSOMAL PROTEIN OF 170 KDA"/>
    <property type="match status" value="1"/>
</dbReference>
<dbReference type="GO" id="GO:0005789">
    <property type="term" value="C:endoplasmic reticulum membrane"/>
    <property type="evidence" value="ECO:0007669"/>
    <property type="project" value="UniProtKB-SubCell"/>
</dbReference>
<feature type="region of interest" description="Disordered" evidence="20">
    <location>
        <begin position="437"/>
        <end position="467"/>
    </location>
</feature>
<proteinExistence type="inferred from homology"/>
<evidence type="ECO:0000313" key="23">
    <source>
        <dbReference type="EMBL" id="LAB19413.1"/>
    </source>
</evidence>
<keyword evidence="6 21" id="KW-0812">Transmembrane</keyword>
<dbReference type="FunFam" id="2.60.200.20:FF:000003">
    <property type="entry name" value="sarcolemmal membrane-associated protein isoform X2"/>
    <property type="match status" value="1"/>
</dbReference>
<evidence type="ECO:0000256" key="10">
    <source>
        <dbReference type="ARBA" id="ARBA00023128"/>
    </source>
</evidence>
<keyword evidence="7" id="KW-0256">Endoplasmic reticulum</keyword>
<dbReference type="PROSITE" id="PS50006">
    <property type="entry name" value="FHA_DOMAIN"/>
    <property type="match status" value="1"/>
</dbReference>
<dbReference type="GO" id="GO:0042383">
    <property type="term" value="C:sarcolemma"/>
    <property type="evidence" value="ECO:0007669"/>
    <property type="project" value="UniProtKB-SubCell"/>
</dbReference>
<keyword evidence="9 19" id="KW-0175">Coiled coil</keyword>
<dbReference type="InterPro" id="IPR051176">
    <property type="entry name" value="Cent_Immune-Sig_Mod"/>
</dbReference>
<reference evidence="23" key="1">
    <citation type="submission" date="2017-07" db="EMBL/GenBank/DDBJ databases">
        <authorList>
            <person name="Mikheyev A."/>
            <person name="Grau M."/>
        </authorList>
    </citation>
    <scope>NUCLEOTIDE SEQUENCE</scope>
    <source>
        <tissue evidence="23">Venom_gland</tissue>
    </source>
</reference>
<comment type="subcellular location">
    <subcellularLocation>
        <location evidence="15">Cell membrane</location>
        <location evidence="15">Sarcolemma</location>
        <topology evidence="15">Single-pass type IV membrane protein</topology>
    </subcellularLocation>
    <subcellularLocation>
        <location evidence="1">Cytoplasm</location>
        <location evidence="1">Cytoskeleton</location>
        <location evidence="1">Microtubule organizing center</location>
        <location evidence="1">Centrosome</location>
    </subcellularLocation>
    <subcellularLocation>
        <location evidence="2">Endoplasmic reticulum membrane</location>
        <topology evidence="2">Single-pass membrane protein</topology>
    </subcellularLocation>
    <subcellularLocation>
        <location evidence="13">Mitochondrion membrane</location>
        <topology evidence="13">Single-pass type IV membrane protein</topology>
    </subcellularLocation>
</comment>
<dbReference type="Pfam" id="PF00498">
    <property type="entry name" value="FHA"/>
    <property type="match status" value="1"/>
</dbReference>
<accession>A0A2D4LF41</accession>
<evidence type="ECO:0000256" key="7">
    <source>
        <dbReference type="ARBA" id="ARBA00022824"/>
    </source>
</evidence>
<evidence type="ECO:0000259" key="22">
    <source>
        <dbReference type="PROSITE" id="PS50006"/>
    </source>
</evidence>
<keyword evidence="3" id="KW-1003">Cell membrane</keyword>
<name>A0A2D4LF41_9SAUR</name>
<dbReference type="CDD" id="cd22679">
    <property type="entry name" value="FHA_SLMAP"/>
    <property type="match status" value="1"/>
</dbReference>
<dbReference type="GO" id="GO:1900825">
    <property type="term" value="P:regulation of membrane depolarization during cardiac muscle cell action potential"/>
    <property type="evidence" value="ECO:0007669"/>
    <property type="project" value="TreeGrafter"/>
</dbReference>
<keyword evidence="12" id="KW-0206">Cytoskeleton</keyword>
<evidence type="ECO:0000256" key="15">
    <source>
        <dbReference type="ARBA" id="ARBA00060409"/>
    </source>
</evidence>
<dbReference type="GO" id="GO:0031966">
    <property type="term" value="C:mitochondrial membrane"/>
    <property type="evidence" value="ECO:0007669"/>
    <property type="project" value="UniProtKB-SubCell"/>
</dbReference>
<comment type="similarity">
    <text evidence="16">Belongs to the SLMAP family.</text>
</comment>
<evidence type="ECO:0000256" key="12">
    <source>
        <dbReference type="ARBA" id="ARBA00023212"/>
    </source>
</evidence>
<keyword evidence="8 21" id="KW-1133">Transmembrane helix</keyword>
<keyword evidence="4" id="KW-0963">Cytoplasm</keyword>
<evidence type="ECO:0000256" key="18">
    <source>
        <dbReference type="ARBA" id="ARBA00074026"/>
    </source>
</evidence>
<sequence length="825" mass="94939">MPSALAIFTCRPNSHPFQERHVYLDEPVKIGRSVARCRPAQNNATFDCKVLSRNHALVWFDHKTGKFYLQDTKSSNGTFINSQRLSRGSEESPPCEILSGDIIQFGVDVTENTRKVTHGCIVSTIKLFLPDGMEARLRSDVIHAPLPSPVDKVAANTPSIYSQELFQLSQYLQEALHREQMLEQKLATLQRLLAVTQEASDTSWQALIDEDRLLSRLEVMGNQLQACSKNQTEDSLRKELIALQEDKHNYETTAKESLRRVLQEKIEVVRKLSEVERSLSNTEDECTHLKEMNERTQEELRELANKYNGAVNEIKDLADKLKVAEGRQEEIQQKGQAEKKELQHKIEEMEEREQELQAKIEALQADNDFTNERLTALQGIQVDDFVPKINGSTEKEHFLSKSGGDCTFIHQFIECQNKLMDEGHLSRTDETKILKENQAKAKEAELSDTLSPSKEKSSDDTTDAQMDDHELNEPIAKVALLKADELQGAQSETETKQEIQQLHHELNEAQELARTSKQKCFELQALLEEERKAYRLQVEESTKQIQVLQAQLHRLQKDIERLHEEKENVISSTRNELLSAQNEILLLQDVAEKAASERDTDVTVLQEELQKVRAELEQWRKEASKYEKEIVSLQASFQLRCQQYENQQREEATHLQGELEKLRKKWAVLESECLSLKKENSLLACELQQQEKELHNSQQQSLALNSDLSVLEVSRKELENKMGFLKEEHQRDATTLKTLLNEAENQAKDAQNEYEKTQTMLSELRLKFEITEQEKQSVTDELKQCRENLKLLQEKGNNPSIFPPVPAVFIGLILAFLFWCYSPLW</sequence>
<evidence type="ECO:0000256" key="2">
    <source>
        <dbReference type="ARBA" id="ARBA00004389"/>
    </source>
</evidence>
<feature type="domain" description="FHA" evidence="22">
    <location>
        <begin position="28"/>
        <end position="85"/>
    </location>
</feature>
<feature type="transmembrane region" description="Helical" evidence="21">
    <location>
        <begin position="801"/>
        <end position="821"/>
    </location>
</feature>
<evidence type="ECO:0000256" key="11">
    <source>
        <dbReference type="ARBA" id="ARBA00023136"/>
    </source>
</evidence>
<dbReference type="GO" id="GO:0072659">
    <property type="term" value="P:protein localization to plasma membrane"/>
    <property type="evidence" value="ECO:0007669"/>
    <property type="project" value="TreeGrafter"/>
</dbReference>
<feature type="coiled-coil region" evidence="19">
    <location>
        <begin position="172"/>
        <end position="199"/>
    </location>
</feature>
<keyword evidence="5" id="KW-0597">Phosphoprotein</keyword>
<dbReference type="EMBL" id="IACM01015864">
    <property type="protein sequence ID" value="LAB19413.1"/>
    <property type="molecule type" value="Transcribed_RNA"/>
</dbReference>
<evidence type="ECO:0000256" key="8">
    <source>
        <dbReference type="ARBA" id="ARBA00022989"/>
    </source>
</evidence>
<protein>
    <recommendedName>
        <fullName evidence="18">Sarcolemmal membrane-associated protein</fullName>
    </recommendedName>
</protein>
<dbReference type="InterPro" id="IPR008984">
    <property type="entry name" value="SMAD_FHA_dom_sf"/>
</dbReference>
<evidence type="ECO:0000256" key="17">
    <source>
        <dbReference type="ARBA" id="ARBA00066015"/>
    </source>
</evidence>
<comment type="function">
    <text evidence="14">Associates with the striatin-interacting phosphatase and kinase (STRIPAK) core complex, forming the extended (SIKE1:SLMAP)STRIPAK complex. The (SIKE1:SLMAP)STRIPAK complex dephosphorylates STK3 leading to the inhibition of Hippo signaling and the control of cell growth. May play a role during myoblast fusion.</text>
</comment>
<evidence type="ECO:0000256" key="6">
    <source>
        <dbReference type="ARBA" id="ARBA00022692"/>
    </source>
</evidence>
<feature type="coiled-coil region" evidence="19">
    <location>
        <begin position="492"/>
        <end position="795"/>
    </location>
</feature>
<evidence type="ECO:0000256" key="21">
    <source>
        <dbReference type="SAM" id="Phobius"/>
    </source>
</evidence>
<evidence type="ECO:0000256" key="20">
    <source>
        <dbReference type="SAM" id="MobiDB-lite"/>
    </source>
</evidence>
<evidence type="ECO:0000256" key="9">
    <source>
        <dbReference type="ARBA" id="ARBA00023054"/>
    </source>
</evidence>
<dbReference type="PANTHER" id="PTHR15715:SF22">
    <property type="entry name" value="SARCOLEMMAL MEMBRANE-ASSOCIATED PROTEIN"/>
    <property type="match status" value="1"/>
</dbReference>
<keyword evidence="10" id="KW-0496">Mitochondrion</keyword>
<evidence type="ECO:0000256" key="19">
    <source>
        <dbReference type="SAM" id="Coils"/>
    </source>
</evidence>
<dbReference type="Gene3D" id="2.60.200.20">
    <property type="match status" value="1"/>
</dbReference>
<evidence type="ECO:0000256" key="16">
    <source>
        <dbReference type="ARBA" id="ARBA00061687"/>
    </source>
</evidence>
<keyword evidence="11 21" id="KW-0472">Membrane</keyword>
<feature type="coiled-coil region" evidence="19">
    <location>
        <begin position="233"/>
        <end position="373"/>
    </location>
</feature>
<dbReference type="InterPro" id="IPR000253">
    <property type="entry name" value="FHA_dom"/>
</dbReference>
<evidence type="ECO:0000256" key="13">
    <source>
        <dbReference type="ARBA" id="ARBA00046294"/>
    </source>
</evidence>
<evidence type="ECO:0000256" key="14">
    <source>
        <dbReference type="ARBA" id="ARBA00057671"/>
    </source>
</evidence>
<dbReference type="EMBL" id="IACM01015867">
    <property type="protein sequence ID" value="LAB19417.1"/>
    <property type="molecule type" value="Transcribed_RNA"/>
</dbReference>
<dbReference type="SUPFAM" id="SSF49879">
    <property type="entry name" value="SMAD/FHA domain"/>
    <property type="match status" value="1"/>
</dbReference>
<dbReference type="GO" id="GO:0005813">
    <property type="term" value="C:centrosome"/>
    <property type="evidence" value="ECO:0007669"/>
    <property type="project" value="UniProtKB-SubCell"/>
</dbReference>